<name>A0A2V2LA20_9RHOB</name>
<proteinExistence type="predicted"/>
<sequence length="127" mass="14499">MKIDAPEVIAEIAACFARYEAALMTYDPDALDAFFWKDARVLRFGEGECLYGHDAIARFRRTMTQVPQRTLRRTTFTSFGTDFGTANTEFVHDRETRLGRQSQTWVRLPEGWRIVAAHVSFLGFGTA</sequence>
<dbReference type="EMBL" id="QGKU01000041">
    <property type="protein sequence ID" value="PWR02095.1"/>
    <property type="molecule type" value="Genomic_DNA"/>
</dbReference>
<reference evidence="1 2" key="1">
    <citation type="submission" date="2018-05" db="EMBL/GenBank/DDBJ databases">
        <title>Rhodobacteraceae gen. nov., sp. nov. isolated from sea water.</title>
        <authorList>
            <person name="Ren Y."/>
        </authorList>
    </citation>
    <scope>NUCLEOTIDE SEQUENCE [LARGE SCALE GENOMIC DNA]</scope>
    <source>
        <strain evidence="1 2">TG-679</strain>
    </source>
</reference>
<dbReference type="InterPro" id="IPR032710">
    <property type="entry name" value="NTF2-like_dom_sf"/>
</dbReference>
<dbReference type="OrthoDB" id="9791198at2"/>
<dbReference type="RefSeq" id="WP_109812219.1">
    <property type="nucleotide sequence ID" value="NZ_QGKU01000041.1"/>
</dbReference>
<organism evidence="1 2">
    <name type="scientific">Meridianimarinicoccus roseus</name>
    <dbReference type="NCBI Taxonomy" id="2072018"/>
    <lineage>
        <taxon>Bacteria</taxon>
        <taxon>Pseudomonadati</taxon>
        <taxon>Pseudomonadota</taxon>
        <taxon>Alphaproteobacteria</taxon>
        <taxon>Rhodobacterales</taxon>
        <taxon>Paracoccaceae</taxon>
        <taxon>Meridianimarinicoccus</taxon>
    </lineage>
</organism>
<dbReference type="SUPFAM" id="SSF54427">
    <property type="entry name" value="NTF2-like"/>
    <property type="match status" value="1"/>
</dbReference>
<protein>
    <submittedName>
        <fullName evidence="1">Oxalurate catabolism protein HpxZ</fullName>
    </submittedName>
</protein>
<gene>
    <name evidence="1" type="primary">hpxZ</name>
    <name evidence="1" type="ORF">DKT77_13500</name>
</gene>
<evidence type="ECO:0000313" key="1">
    <source>
        <dbReference type="EMBL" id="PWR02095.1"/>
    </source>
</evidence>
<dbReference type="Proteomes" id="UP000245680">
    <property type="component" value="Unassembled WGS sequence"/>
</dbReference>
<evidence type="ECO:0000313" key="2">
    <source>
        <dbReference type="Proteomes" id="UP000245680"/>
    </source>
</evidence>
<dbReference type="NCBIfam" id="NF033625">
    <property type="entry name" value="HpxZ"/>
    <property type="match status" value="1"/>
</dbReference>
<comment type="caution">
    <text evidence="1">The sequence shown here is derived from an EMBL/GenBank/DDBJ whole genome shotgun (WGS) entry which is preliminary data.</text>
</comment>
<dbReference type="AlphaFoldDB" id="A0A2V2LA20"/>
<dbReference type="Gene3D" id="3.10.450.50">
    <property type="match status" value="1"/>
</dbReference>
<accession>A0A2V2LA20</accession>
<dbReference type="InterPro" id="IPR024507">
    <property type="entry name" value="AtzH-like"/>
</dbReference>
<dbReference type="Pfam" id="PF11533">
    <property type="entry name" value="AtzH-like"/>
    <property type="match status" value="1"/>
</dbReference>
<keyword evidence="2" id="KW-1185">Reference proteome</keyword>